<feature type="transmembrane region" description="Helical" evidence="6">
    <location>
        <begin position="414"/>
        <end position="436"/>
    </location>
</feature>
<feature type="transmembrane region" description="Helical" evidence="6">
    <location>
        <begin position="230"/>
        <end position="250"/>
    </location>
</feature>
<dbReference type="GO" id="GO:0005886">
    <property type="term" value="C:plasma membrane"/>
    <property type="evidence" value="ECO:0007669"/>
    <property type="project" value="UniProtKB-SubCell"/>
</dbReference>
<feature type="transmembrane region" description="Helical" evidence="6">
    <location>
        <begin position="161"/>
        <end position="180"/>
    </location>
</feature>
<comment type="subcellular location">
    <subcellularLocation>
        <location evidence="1">Cell membrane</location>
        <topology evidence="1">Multi-pass membrane protein</topology>
    </subcellularLocation>
</comment>
<dbReference type="AlphaFoldDB" id="A0A7H9EI78"/>
<keyword evidence="4 6" id="KW-1133">Transmembrane helix</keyword>
<feature type="transmembrane region" description="Helical" evidence="6">
    <location>
        <begin position="89"/>
        <end position="108"/>
    </location>
</feature>
<feature type="transmembrane region" description="Helical" evidence="6">
    <location>
        <begin position="12"/>
        <end position="31"/>
    </location>
</feature>
<accession>A0A7H9EI78</accession>
<evidence type="ECO:0000256" key="2">
    <source>
        <dbReference type="ARBA" id="ARBA00022475"/>
    </source>
</evidence>
<name>A0A7H9EI78_9LACO</name>
<proteinExistence type="predicted"/>
<keyword evidence="3 6" id="KW-0812">Transmembrane</keyword>
<feature type="transmembrane region" description="Helical" evidence="6">
    <location>
        <begin position="282"/>
        <end position="299"/>
    </location>
</feature>
<dbReference type="PIRSF" id="PIRSF038958">
    <property type="entry name" value="PG_synth_SpoVB"/>
    <property type="match status" value="1"/>
</dbReference>
<dbReference type="Proteomes" id="UP000510886">
    <property type="component" value="Chromosome"/>
</dbReference>
<keyword evidence="5 6" id="KW-0472">Membrane</keyword>
<evidence type="ECO:0000313" key="7">
    <source>
        <dbReference type="EMBL" id="QLL77403.1"/>
    </source>
</evidence>
<feature type="transmembrane region" description="Helical" evidence="6">
    <location>
        <begin position="186"/>
        <end position="209"/>
    </location>
</feature>
<gene>
    <name evidence="7" type="ORF">GTO87_01430</name>
</gene>
<feature type="transmembrane region" description="Helical" evidence="6">
    <location>
        <begin position="51"/>
        <end position="69"/>
    </location>
</feature>
<dbReference type="EMBL" id="CP047418">
    <property type="protein sequence ID" value="QLL77403.1"/>
    <property type="molecule type" value="Genomic_DNA"/>
</dbReference>
<feature type="transmembrane region" description="Helical" evidence="6">
    <location>
        <begin position="448"/>
        <end position="470"/>
    </location>
</feature>
<sequence>MSDNKEVTTIMRGALILSLSSLIAKILSAFYRIPFENLVGNIGFYVYQQVYPLYGIGMTFALSGLPVFISKVTVEAHDERAQWRTAQQLLVLLSGGSLLIFGGLMGLAPTLALHMGDRQLTVIIRSVAWMILLMPILAVGRGFYQGKLNMVPTAISQVSEQVVRVGVIVGVAYYSVQHHWSVYRMGAGAMLGATIGAIVASLVFLPLGPKISKKVKKQQRFSYRILTKRLLTEGLVICLFAALMLILQLVDSFTVKQALVANGMPDLVAKAVKGNYDRAQPLVQVGTVLAVSFSATLLPSLSKALAKRDMEAFRAVSQSLIRISVTVGVAATVGLITLMPAINTVLFKDAVLSTTLAIYCLSIVLVTLITNYNALLQSIDRVQVTVVSFLAGVMVKLLTNTILIRWLGISGASWGTVLALTVTLVIMLLQLPPLVQHLLYDYRFWKKLCLAVGIMAGVTVSLMVVVQHYLQLTRLVAIGTTASGAILGGLIFIGLSLETGLLTQAEWQSLPGGTRLWTLWHNIRKKRSEQ</sequence>
<feature type="transmembrane region" description="Helical" evidence="6">
    <location>
        <begin position="320"/>
        <end position="339"/>
    </location>
</feature>
<dbReference type="RefSeq" id="WP_180849273.1">
    <property type="nucleotide sequence ID" value="NZ_CP047418.1"/>
</dbReference>
<dbReference type="CDD" id="cd13124">
    <property type="entry name" value="MATE_SpoVB_like"/>
    <property type="match status" value="1"/>
</dbReference>
<evidence type="ECO:0000313" key="8">
    <source>
        <dbReference type="Proteomes" id="UP000510886"/>
    </source>
</evidence>
<feature type="transmembrane region" description="Helical" evidence="6">
    <location>
        <begin position="476"/>
        <end position="497"/>
    </location>
</feature>
<evidence type="ECO:0000256" key="3">
    <source>
        <dbReference type="ARBA" id="ARBA00022692"/>
    </source>
</evidence>
<organism evidence="7 8">
    <name type="scientific">Ligilactobacillus saerimneri</name>
    <dbReference type="NCBI Taxonomy" id="228229"/>
    <lineage>
        <taxon>Bacteria</taxon>
        <taxon>Bacillati</taxon>
        <taxon>Bacillota</taxon>
        <taxon>Bacilli</taxon>
        <taxon>Lactobacillales</taxon>
        <taxon>Lactobacillaceae</taxon>
        <taxon>Ligilactobacillus</taxon>
    </lineage>
</organism>
<evidence type="ECO:0000256" key="6">
    <source>
        <dbReference type="SAM" id="Phobius"/>
    </source>
</evidence>
<dbReference type="InterPro" id="IPR024923">
    <property type="entry name" value="PG_synth_SpoVB"/>
</dbReference>
<feature type="transmembrane region" description="Helical" evidence="6">
    <location>
        <begin position="351"/>
        <end position="372"/>
    </location>
</feature>
<dbReference type="Pfam" id="PF01943">
    <property type="entry name" value="Polysacc_synt"/>
    <property type="match status" value="1"/>
</dbReference>
<dbReference type="PANTHER" id="PTHR30250">
    <property type="entry name" value="PST FAMILY PREDICTED COLANIC ACID TRANSPORTER"/>
    <property type="match status" value="1"/>
</dbReference>
<feature type="transmembrane region" description="Helical" evidence="6">
    <location>
        <begin position="384"/>
        <end position="408"/>
    </location>
</feature>
<evidence type="ECO:0000256" key="5">
    <source>
        <dbReference type="ARBA" id="ARBA00023136"/>
    </source>
</evidence>
<dbReference type="InterPro" id="IPR002797">
    <property type="entry name" value="Polysacc_synth"/>
</dbReference>
<dbReference type="InterPro" id="IPR050833">
    <property type="entry name" value="Poly_Biosynth_Transport"/>
</dbReference>
<dbReference type="PANTHER" id="PTHR30250:SF29">
    <property type="entry name" value="POLYSACCHARIDE BIOSYNTHESIS PROTEIN C-TERMINAL DOMAIN-CONTAINING PROTEIN"/>
    <property type="match status" value="1"/>
</dbReference>
<evidence type="ECO:0000256" key="4">
    <source>
        <dbReference type="ARBA" id="ARBA00022989"/>
    </source>
</evidence>
<reference evidence="7 8" key="1">
    <citation type="submission" date="2020-01" db="EMBL/GenBank/DDBJ databases">
        <title>Complete and circular genome sequences of six lactobacillus isolates from horses.</title>
        <authorList>
            <person name="Hassan H.M."/>
        </authorList>
    </citation>
    <scope>NUCLEOTIDE SEQUENCE [LARGE SCALE GENOMIC DNA]</scope>
    <source>
        <strain evidence="7 8">1A</strain>
    </source>
</reference>
<dbReference type="KEGG" id="lsw:GTO87_01430"/>
<keyword evidence="2" id="KW-1003">Cell membrane</keyword>
<evidence type="ECO:0000256" key="1">
    <source>
        <dbReference type="ARBA" id="ARBA00004651"/>
    </source>
</evidence>
<protein>
    <submittedName>
        <fullName evidence="7">Oligosaccharide flippase family protein</fullName>
    </submittedName>
</protein>
<feature type="transmembrane region" description="Helical" evidence="6">
    <location>
        <begin position="120"/>
        <end position="140"/>
    </location>
</feature>